<dbReference type="Proteomes" id="UP000002605">
    <property type="component" value="Chromosome 3"/>
</dbReference>
<evidence type="ECO:0000313" key="3">
    <source>
        <dbReference type="CGD" id="CAL0000170787"/>
    </source>
</evidence>
<dbReference type="GeneID" id="8046813"/>
<dbReference type="CGD" id="CAL0000170787">
    <property type="gene designation" value="Cd36_80830"/>
</dbReference>
<name>B9WD64_CANDC</name>
<proteinExistence type="predicted"/>
<organism evidence="4 5">
    <name type="scientific">Candida dubliniensis (strain CD36 / ATCC MYA-646 / CBS 7987 / NCPF 3949 / NRRL Y-17841)</name>
    <name type="common">Yeast</name>
    <dbReference type="NCBI Taxonomy" id="573826"/>
    <lineage>
        <taxon>Eukaryota</taxon>
        <taxon>Fungi</taxon>
        <taxon>Dikarya</taxon>
        <taxon>Ascomycota</taxon>
        <taxon>Saccharomycotina</taxon>
        <taxon>Pichiomycetes</taxon>
        <taxon>Debaryomycetaceae</taxon>
        <taxon>Candida/Lodderomyces clade</taxon>
        <taxon>Candida</taxon>
    </lineage>
</organism>
<feature type="coiled-coil region" evidence="1">
    <location>
        <begin position="215"/>
        <end position="298"/>
    </location>
</feature>
<gene>
    <name evidence="3" type="ordered locus">Cd36_80830</name>
    <name evidence="4" type="ORF">CD36_80830</name>
</gene>
<feature type="region of interest" description="Disordered" evidence="2">
    <location>
        <begin position="136"/>
        <end position="159"/>
    </location>
</feature>
<keyword evidence="5" id="KW-1185">Reference proteome</keyword>
<dbReference type="HOGENOM" id="CLU_323892_0_0_1"/>
<protein>
    <submittedName>
        <fullName evidence="4">Spindle pole body component, putative</fullName>
    </submittedName>
</protein>
<dbReference type="OrthoDB" id="4026829at2759"/>
<accession>B9WD64</accession>
<keyword evidence="1" id="KW-0175">Coiled coil</keyword>
<feature type="region of interest" description="Disordered" evidence="2">
    <location>
        <begin position="173"/>
        <end position="192"/>
    </location>
</feature>
<reference evidence="4 5" key="1">
    <citation type="journal article" date="2009" name="Genome Res.">
        <title>Comparative genomics of the fungal pathogens Candida dubliniensis and Candida albicans.</title>
        <authorList>
            <person name="Jackson A.P."/>
            <person name="Gamble J.A."/>
            <person name="Yeomans T."/>
            <person name="Moran G.P."/>
            <person name="Saunders D."/>
            <person name="Harris D."/>
            <person name="Aslett M."/>
            <person name="Barrell J.F."/>
            <person name="Butler G."/>
            <person name="Citiulo F."/>
            <person name="Coleman D.C."/>
            <person name="de Groot P.W.J."/>
            <person name="Goodwin T.J."/>
            <person name="Quail M.A."/>
            <person name="McQuillan J."/>
            <person name="Munro C.A."/>
            <person name="Pain A."/>
            <person name="Poulter R.T."/>
            <person name="Rajandream M.A."/>
            <person name="Renauld H."/>
            <person name="Spiering M.J."/>
            <person name="Tivey A."/>
            <person name="Gow N.A.R."/>
            <person name="Barrell B."/>
            <person name="Sullivan D.J."/>
            <person name="Berriman M."/>
        </authorList>
    </citation>
    <scope>NUCLEOTIDE SEQUENCE [LARGE SCALE GENOMIC DNA]</scope>
    <source>
        <strain evidence="5">CD36 / ATCC MYA-646 / CBS 7987 / NCPF 3949 / NRRL Y-17841</strain>
    </source>
</reference>
<feature type="coiled-coil region" evidence="1">
    <location>
        <begin position="486"/>
        <end position="577"/>
    </location>
</feature>
<evidence type="ECO:0000313" key="4">
    <source>
        <dbReference type="EMBL" id="CAX42613.1"/>
    </source>
</evidence>
<feature type="compositionally biased region" description="Basic and acidic residues" evidence="2">
    <location>
        <begin position="143"/>
        <end position="158"/>
    </location>
</feature>
<dbReference type="KEGG" id="cdu:CD36_80830"/>
<dbReference type="VEuPathDB" id="FungiDB:CD36_80830"/>
<dbReference type="RefSeq" id="XP_002419031.1">
    <property type="nucleotide sequence ID" value="XM_002418986.1"/>
</dbReference>
<evidence type="ECO:0000313" key="5">
    <source>
        <dbReference type="Proteomes" id="UP000002605"/>
    </source>
</evidence>
<dbReference type="EMBL" id="FM992690">
    <property type="protein sequence ID" value="CAX42613.1"/>
    <property type="molecule type" value="Genomic_DNA"/>
</dbReference>
<evidence type="ECO:0000256" key="1">
    <source>
        <dbReference type="SAM" id="Coils"/>
    </source>
</evidence>
<sequence>MSSNFFKDTQNSKGVSLFGSNQCPDGTGVSSFKIQPSPAIDIDSSLGSEFEIGLNFGKDDLQQKFLDSACEVKNDVEKSEISLATTFTESSKSNETRPSLNSCTDASITEHEIGFESRKCLNTGARKTKTLCLFNQPKSNKTGKTEKSSSTTKKEIKKLSTPRVFDTIQLEERSKAKTRSASNGGVSETPLRSQISGNFSAVSFSELIGQVEATKYNLEKELELTRRKLSKIEAEKLEKEQYIKNLSDVNSRTKSQVEALFKHVTQLDSDFNDLRHDKDKAEKKYQKIKDDTNRYKTKVGEFFSTLDELKQSMNSIRMQMQVHFKVKELELQQKDVQLDEMSGLLSEEKIRLAEMQKISFDSSKLESKILELCRALVIDISGRFSNEIKQAIGSENLNSSLEDKFAFVEKEFKNFISTSIASKIAELEAAIVNKDQNLSSLVCSEFQKAAALESANHLTTREQLSIQIENNIGLMQKKILDDQELRSDYDQKLALLESEITQLERAKVQLESELSSHKTSSHDRILHLTGKSNELEQELATARQKVIECDSTAEKSLHDLLNVQEELKLKNALLNEKDAELCELQKNFKVEVAAFQSKTSKEKKEHLLIVESRNCLLKEAEVLKMVIRSISRDYEICQKVKADNDLERDKWKIKYDDMKSQNNLLMETLKDCFAQNQETNDTVSQLIQQHKEQLNIIKKDLEAEHKNSIRLEQANLKLQSEIQSKELAMKPEESITYCKRMFDVFGEALKNEEALTKGLGVQIKDISEFMKSDSASYKCDLNNLNETLSSLKIQLKHPMEVSSFRFDNSCTLGEPKQSNNQQLLLPLNNQNLRVNNPTAVMESSAKLTQRIKGRKKTLKSQETEISQESHKMHRIHTSVDSNSGANYCKDTISSASIVDHKKLNLTNRNSKKTLNKQIADDVFSLSHITSSPPSKKSKKK</sequence>
<dbReference type="AlphaFoldDB" id="B9WD64"/>
<evidence type="ECO:0000256" key="2">
    <source>
        <dbReference type="SAM" id="MobiDB-lite"/>
    </source>
</evidence>
<feature type="compositionally biased region" description="Polar residues" evidence="2">
    <location>
        <begin position="179"/>
        <end position="192"/>
    </location>
</feature>